<dbReference type="EMBL" id="JAOQKJ010000008">
    <property type="protein sequence ID" value="MCU6744984.1"/>
    <property type="molecule type" value="Genomic_DNA"/>
</dbReference>
<keyword evidence="2" id="KW-0255">Endonuclease</keyword>
<keyword evidence="2" id="KW-0540">Nuclease</keyword>
<gene>
    <name evidence="2" type="ORF">OCV77_10830</name>
</gene>
<sequence length="277" mass="31431">MKRSKKRKHAWCCDMRTLMGILILCLLSFTVPGILENEEEQPAAYESEAYLPDEGGSESTCIADPDSIPDYSGEDYIVLNGGRPNFTEWEMSHITGEHYSELDGLSRCGTAVAMLSRDMMPTEKRGDIGEIRPSGWKQKKYEGLIDESPPYLYNRSHLIAYALTGQEANEKNLITGTRYLNATTMLPWEERVMRYLDRTEGHVLYRVTPYFKGSELVARGVEMEAYSVEDHGKAICYHVFLYNIQPGIIIDYATGKSAEEQGKSREEIGIISDRTIR</sequence>
<protein>
    <submittedName>
        <fullName evidence="2">DNA/RNA non-specific endonuclease</fullName>
    </submittedName>
</protein>
<proteinExistence type="predicted"/>
<keyword evidence="2" id="KW-0378">Hydrolase</keyword>
<dbReference type="RefSeq" id="WP_262575097.1">
    <property type="nucleotide sequence ID" value="NZ_JAOQKJ010000008.1"/>
</dbReference>
<evidence type="ECO:0000259" key="1">
    <source>
        <dbReference type="Pfam" id="PF13930"/>
    </source>
</evidence>
<organism evidence="2 3">
    <name type="scientific">Suilimivivens aceti</name>
    <dbReference type="NCBI Taxonomy" id="2981774"/>
    <lineage>
        <taxon>Bacteria</taxon>
        <taxon>Bacillati</taxon>
        <taxon>Bacillota</taxon>
        <taxon>Clostridia</taxon>
        <taxon>Lachnospirales</taxon>
        <taxon>Lachnospiraceae</taxon>
        <taxon>Suilimivivens</taxon>
    </lineage>
</organism>
<dbReference type="Proteomes" id="UP001652432">
    <property type="component" value="Unassembled WGS sequence"/>
</dbReference>
<dbReference type="InterPro" id="IPR044929">
    <property type="entry name" value="DNA/RNA_non-sp_Endonuclease_sf"/>
</dbReference>
<dbReference type="GO" id="GO:0004519">
    <property type="term" value="F:endonuclease activity"/>
    <property type="evidence" value="ECO:0007669"/>
    <property type="project" value="UniProtKB-KW"/>
</dbReference>
<feature type="domain" description="Type VII secretion system protein EssD-like" evidence="1">
    <location>
        <begin position="93"/>
        <end position="226"/>
    </location>
</feature>
<dbReference type="Pfam" id="PF13930">
    <property type="entry name" value="Endonuclea_NS_2"/>
    <property type="match status" value="1"/>
</dbReference>
<evidence type="ECO:0000313" key="2">
    <source>
        <dbReference type="EMBL" id="MCU6744984.1"/>
    </source>
</evidence>
<keyword evidence="3" id="KW-1185">Reference proteome</keyword>
<dbReference type="Gene3D" id="3.40.570.10">
    <property type="entry name" value="Extracellular Endonuclease, subunit A"/>
    <property type="match status" value="1"/>
</dbReference>
<evidence type="ECO:0000313" key="3">
    <source>
        <dbReference type="Proteomes" id="UP001652432"/>
    </source>
</evidence>
<name>A0ABT2T5F1_9FIRM</name>
<accession>A0ABT2T5F1</accession>
<comment type="caution">
    <text evidence="2">The sequence shown here is derived from an EMBL/GenBank/DDBJ whole genome shotgun (WGS) entry which is preliminary data.</text>
</comment>
<reference evidence="2 3" key="1">
    <citation type="journal article" date="2021" name="ISME Commun">
        <title>Automated analysis of genomic sequences facilitates high-throughput and comprehensive description of bacteria.</title>
        <authorList>
            <person name="Hitch T.C.A."/>
        </authorList>
    </citation>
    <scope>NUCLEOTIDE SEQUENCE [LARGE SCALE GENOMIC DNA]</scope>
    <source>
        <strain evidence="2 3">Sanger_18</strain>
    </source>
</reference>
<dbReference type="InterPro" id="IPR044927">
    <property type="entry name" value="Endonuclea_NS_2"/>
</dbReference>